<dbReference type="InterPro" id="IPR001174">
    <property type="entry name" value="HddA/FKP"/>
</dbReference>
<dbReference type="InterPro" id="IPR036554">
    <property type="entry name" value="GHMP_kinase_C_sf"/>
</dbReference>
<dbReference type="GO" id="GO:0050201">
    <property type="term" value="F:fucokinase activity"/>
    <property type="evidence" value="ECO:0007669"/>
    <property type="project" value="TreeGrafter"/>
</dbReference>
<evidence type="ECO:0000313" key="4">
    <source>
        <dbReference type="EMBL" id="GAF93572.1"/>
    </source>
</evidence>
<dbReference type="Pfam" id="PF08544">
    <property type="entry name" value="GHMP_kinases_C"/>
    <property type="match status" value="1"/>
</dbReference>
<gene>
    <name evidence="4" type="ORF">S01H1_25961</name>
</gene>
<reference evidence="4" key="1">
    <citation type="journal article" date="2014" name="Front. Microbiol.">
        <title>High frequency of phylogenetically diverse reductive dehalogenase-homologous genes in deep subseafloor sedimentary metagenomes.</title>
        <authorList>
            <person name="Kawai M."/>
            <person name="Futagami T."/>
            <person name="Toyoda A."/>
            <person name="Takaki Y."/>
            <person name="Nishi S."/>
            <person name="Hori S."/>
            <person name="Arai W."/>
            <person name="Tsubouchi T."/>
            <person name="Morono Y."/>
            <person name="Uchiyama I."/>
            <person name="Ito T."/>
            <person name="Fujiyama A."/>
            <person name="Inagaki F."/>
            <person name="Takami H."/>
        </authorList>
    </citation>
    <scope>NUCLEOTIDE SEQUENCE</scope>
    <source>
        <strain evidence="4">Expedition CK06-06</strain>
    </source>
</reference>
<dbReference type="PANTHER" id="PTHR32463">
    <property type="entry name" value="L-FUCOSE KINASE"/>
    <property type="match status" value="1"/>
</dbReference>
<evidence type="ECO:0000256" key="2">
    <source>
        <dbReference type="ARBA" id="ARBA00022777"/>
    </source>
</evidence>
<dbReference type="AlphaFoldDB" id="X0TZJ5"/>
<dbReference type="Gene3D" id="3.30.70.890">
    <property type="entry name" value="GHMP kinase, C-terminal domain"/>
    <property type="match status" value="1"/>
</dbReference>
<organism evidence="4">
    <name type="scientific">marine sediment metagenome</name>
    <dbReference type="NCBI Taxonomy" id="412755"/>
    <lineage>
        <taxon>unclassified sequences</taxon>
        <taxon>metagenomes</taxon>
        <taxon>ecological metagenomes</taxon>
    </lineage>
</organism>
<accession>X0TZJ5</accession>
<sequence length="122" mass="13936">DEKSRQNDQQMIENLHFTKELGYKSQEALEAGNLHEFAELMNVHWEHKKQRSGAMSNSQIDEWYALARTNGALGGKVIGAGGGGFLMFYTEDKTRLRHAMTQAGLREVRFRFDFEGTKVIVQ</sequence>
<keyword evidence="1" id="KW-0808">Transferase</keyword>
<feature type="non-terminal residue" evidence="4">
    <location>
        <position position="1"/>
    </location>
</feature>
<evidence type="ECO:0000256" key="1">
    <source>
        <dbReference type="ARBA" id="ARBA00022679"/>
    </source>
</evidence>
<dbReference type="EMBL" id="BARS01015717">
    <property type="protein sequence ID" value="GAF93572.1"/>
    <property type="molecule type" value="Genomic_DNA"/>
</dbReference>
<dbReference type="InterPro" id="IPR052203">
    <property type="entry name" value="GHMP_Kinase-Related"/>
</dbReference>
<feature type="domain" description="GHMP kinase C-terminal" evidence="3">
    <location>
        <begin position="26"/>
        <end position="101"/>
    </location>
</feature>
<dbReference type="GO" id="GO:0042352">
    <property type="term" value="P:GDP-L-fucose salvage"/>
    <property type="evidence" value="ECO:0007669"/>
    <property type="project" value="TreeGrafter"/>
</dbReference>
<comment type="caution">
    <text evidence="4">The sequence shown here is derived from an EMBL/GenBank/DDBJ whole genome shotgun (WGS) entry which is preliminary data.</text>
</comment>
<proteinExistence type="predicted"/>
<protein>
    <recommendedName>
        <fullName evidence="3">GHMP kinase C-terminal domain-containing protein</fullName>
    </recommendedName>
</protein>
<dbReference type="PRINTS" id="PR00960">
    <property type="entry name" value="LMBPPROTEIN"/>
</dbReference>
<dbReference type="InterPro" id="IPR013750">
    <property type="entry name" value="GHMP_kinase_C_dom"/>
</dbReference>
<dbReference type="SUPFAM" id="SSF55060">
    <property type="entry name" value="GHMP Kinase, C-terminal domain"/>
    <property type="match status" value="1"/>
</dbReference>
<evidence type="ECO:0000259" key="3">
    <source>
        <dbReference type="Pfam" id="PF08544"/>
    </source>
</evidence>
<dbReference type="GO" id="GO:0005524">
    <property type="term" value="F:ATP binding"/>
    <property type="evidence" value="ECO:0007669"/>
    <property type="project" value="InterPro"/>
</dbReference>
<name>X0TZJ5_9ZZZZ</name>
<dbReference type="PANTHER" id="PTHR32463:SF0">
    <property type="entry name" value="L-FUCOSE KINASE"/>
    <property type="match status" value="1"/>
</dbReference>
<keyword evidence="2" id="KW-0418">Kinase</keyword>